<keyword evidence="6" id="KW-0812">Transmembrane</keyword>
<dbReference type="AlphaFoldDB" id="A0AAE4J2Y5"/>
<dbReference type="Pfam" id="PF03934">
    <property type="entry name" value="T2SSK"/>
    <property type="match status" value="1"/>
</dbReference>
<feature type="domain" description="T2SS protein K second SAM-like" evidence="12">
    <location>
        <begin position="204"/>
        <end position="271"/>
    </location>
</feature>
<dbReference type="InterPro" id="IPR049031">
    <property type="entry name" value="T2SSK_SAM-like_1st"/>
</dbReference>
<keyword evidence="5 10" id="KW-0997">Cell inner membrane</keyword>
<proteinExistence type="inferred from homology"/>
<evidence type="ECO:0000256" key="4">
    <source>
        <dbReference type="ARBA" id="ARBA00022475"/>
    </source>
</evidence>
<evidence type="ECO:0000313" key="14">
    <source>
        <dbReference type="EMBL" id="MDR9948759.1"/>
    </source>
</evidence>
<accession>A0AAE4J2Y5</accession>
<dbReference type="GO" id="GO:0005886">
    <property type="term" value="C:plasma membrane"/>
    <property type="evidence" value="ECO:0007669"/>
    <property type="project" value="UniProtKB-SubCell"/>
</dbReference>
<evidence type="ECO:0000256" key="7">
    <source>
        <dbReference type="ARBA" id="ARBA00022927"/>
    </source>
</evidence>
<dbReference type="SUPFAM" id="SSF158544">
    <property type="entry name" value="GspK insert domain-like"/>
    <property type="match status" value="2"/>
</dbReference>
<keyword evidence="11" id="KW-0732">Signal</keyword>
<dbReference type="Proteomes" id="UP001185068">
    <property type="component" value="Unassembled WGS sequence"/>
</dbReference>
<keyword evidence="7" id="KW-0653">Protein transport</keyword>
<dbReference type="GO" id="GO:0009306">
    <property type="term" value="P:protein secretion"/>
    <property type="evidence" value="ECO:0007669"/>
    <property type="project" value="InterPro"/>
</dbReference>
<feature type="chain" id="PRO_5041907456" description="Type II secretion system protein K" evidence="11">
    <location>
        <begin position="24"/>
        <end position="319"/>
    </location>
</feature>
<evidence type="ECO:0000256" key="1">
    <source>
        <dbReference type="ARBA" id="ARBA00004533"/>
    </source>
</evidence>
<dbReference type="InterPro" id="IPR049179">
    <property type="entry name" value="T2SSK_SAM-like_2nd"/>
</dbReference>
<evidence type="ECO:0000256" key="3">
    <source>
        <dbReference type="ARBA" id="ARBA00022448"/>
    </source>
</evidence>
<evidence type="ECO:0000256" key="6">
    <source>
        <dbReference type="ARBA" id="ARBA00022692"/>
    </source>
</evidence>
<comment type="similarity">
    <text evidence="2 10">Belongs to the GSP K family.</text>
</comment>
<keyword evidence="3 10" id="KW-0813">Transport</keyword>
<evidence type="ECO:0000256" key="9">
    <source>
        <dbReference type="ARBA" id="ARBA00023136"/>
    </source>
</evidence>
<sequence>MNPQKGAALLIVLMILALMAALAAEMTLSFQTQLQRSRRTNASVQAKYALLYAEGEATAGVLKHDDERLNGKADLGADTTVSWRTEDRQQCFNLNALENAPVEGMATPPYEISVFQALLDQLGAEKNRAEEIIQSTADYIDADTSPRLKGAEDEYYLQNGIHSLTANQMIFLPAEIRTIKGMTGPLWQKLAPFVCTAFSSELNININSLTEAQAPLLAALFLNDISTSDATALLKKRPREGWKTVDAFLYQAQQDHSAAKARVDTLKKYLTVTSHYFVTTSSAREGELSSGMKTFFYYDDKKKTIGIYLRQLTDGEHDE</sequence>
<dbReference type="PIRSF" id="PIRSF002786">
    <property type="entry name" value="XcpX"/>
    <property type="match status" value="1"/>
</dbReference>
<organism evidence="14 15">
    <name type="scientific">Enterobacter sichuanensis</name>
    <dbReference type="NCBI Taxonomy" id="2071710"/>
    <lineage>
        <taxon>Bacteria</taxon>
        <taxon>Pseudomonadati</taxon>
        <taxon>Pseudomonadota</taxon>
        <taxon>Gammaproteobacteria</taxon>
        <taxon>Enterobacterales</taxon>
        <taxon>Enterobacteriaceae</taxon>
        <taxon>Enterobacter</taxon>
        <taxon>Enterobacter cloacae complex</taxon>
    </lineage>
</organism>
<dbReference type="InterPro" id="IPR005628">
    <property type="entry name" value="GspK"/>
</dbReference>
<feature type="domain" description="T2SS protein K first SAM-like" evidence="13">
    <location>
        <begin position="91"/>
        <end position="196"/>
    </location>
</feature>
<keyword evidence="8" id="KW-1133">Transmembrane helix</keyword>
<comment type="subcellular location">
    <subcellularLocation>
        <location evidence="1 10">Cell inner membrane</location>
    </subcellularLocation>
</comment>
<evidence type="ECO:0000256" key="2">
    <source>
        <dbReference type="ARBA" id="ARBA00007246"/>
    </source>
</evidence>
<evidence type="ECO:0000259" key="13">
    <source>
        <dbReference type="Pfam" id="PF21687"/>
    </source>
</evidence>
<evidence type="ECO:0000259" key="12">
    <source>
        <dbReference type="Pfam" id="PF03934"/>
    </source>
</evidence>
<evidence type="ECO:0000256" key="11">
    <source>
        <dbReference type="SAM" id="SignalP"/>
    </source>
</evidence>
<gene>
    <name evidence="14" type="primary">gspK</name>
    <name evidence="14" type="ORF">MX989_22160</name>
</gene>
<dbReference type="Gene3D" id="1.10.40.60">
    <property type="entry name" value="EpsJ-like"/>
    <property type="match status" value="2"/>
</dbReference>
<evidence type="ECO:0000256" key="5">
    <source>
        <dbReference type="ARBA" id="ARBA00022519"/>
    </source>
</evidence>
<dbReference type="PANTHER" id="PTHR38831">
    <property type="entry name" value="TYPE II SECRETION SYSTEM PROTEIN K"/>
    <property type="match status" value="1"/>
</dbReference>
<reference evidence="14" key="1">
    <citation type="submission" date="2022-11" db="EMBL/GenBank/DDBJ databases">
        <title>blaNDM-1 and qnrB1 co-producing ST413 Enterobacter.</title>
        <authorList>
            <person name="Halder G."/>
            <person name="Chaudhuri B."/>
            <person name="Dutta S."/>
        </authorList>
    </citation>
    <scope>NUCLEOTIDE SEQUENCE</scope>
    <source>
        <strain evidence="14">PEER684</strain>
    </source>
</reference>
<evidence type="ECO:0000256" key="10">
    <source>
        <dbReference type="PIRNR" id="PIRNR002786"/>
    </source>
</evidence>
<keyword evidence="9 10" id="KW-0472">Membrane</keyword>
<evidence type="ECO:0000256" key="8">
    <source>
        <dbReference type="ARBA" id="ARBA00022989"/>
    </source>
</evidence>
<dbReference type="RefSeq" id="WP_310822951.1">
    <property type="nucleotide sequence ID" value="NZ_JALLIR010000001.1"/>
</dbReference>
<dbReference type="EMBL" id="JALLIR010000001">
    <property type="protein sequence ID" value="MDR9948759.1"/>
    <property type="molecule type" value="Genomic_DNA"/>
</dbReference>
<keyword evidence="4 10" id="KW-1003">Cell membrane</keyword>
<comment type="caution">
    <text evidence="14">The sequence shown here is derived from an EMBL/GenBank/DDBJ whole genome shotgun (WGS) entry which is preliminary data.</text>
</comment>
<evidence type="ECO:0000313" key="15">
    <source>
        <dbReference type="Proteomes" id="UP001185068"/>
    </source>
</evidence>
<dbReference type="NCBIfam" id="NF037980">
    <property type="entry name" value="T2SS_GspK"/>
    <property type="match status" value="1"/>
</dbReference>
<dbReference type="PANTHER" id="PTHR38831:SF1">
    <property type="entry name" value="TYPE II SECRETION SYSTEM PROTEIN K-RELATED"/>
    <property type="match status" value="1"/>
</dbReference>
<protein>
    <recommendedName>
        <fullName evidence="10">Type II secretion system protein K</fullName>
    </recommendedName>
</protein>
<name>A0AAE4J2Y5_9ENTR</name>
<dbReference type="InterPro" id="IPR038072">
    <property type="entry name" value="GspK_central_sf"/>
</dbReference>
<feature type="signal peptide" evidence="11">
    <location>
        <begin position="1"/>
        <end position="23"/>
    </location>
</feature>
<dbReference type="Pfam" id="PF21687">
    <property type="entry name" value="T2SSK_1st"/>
    <property type="match status" value="1"/>
</dbReference>